<dbReference type="Pfam" id="PF04547">
    <property type="entry name" value="Anoctamin"/>
    <property type="match status" value="1"/>
</dbReference>
<dbReference type="EMBL" id="CAJNDS010002546">
    <property type="protein sequence ID" value="CAE7520747.1"/>
    <property type="molecule type" value="Genomic_DNA"/>
</dbReference>
<feature type="transmembrane region" description="Helical" evidence="5">
    <location>
        <begin position="110"/>
        <end position="128"/>
    </location>
</feature>
<protein>
    <recommendedName>
        <fullName evidence="6">Anoctamin transmembrane domain-containing protein</fullName>
    </recommendedName>
</protein>
<dbReference type="OrthoDB" id="296386at2759"/>
<evidence type="ECO:0000256" key="2">
    <source>
        <dbReference type="ARBA" id="ARBA00022692"/>
    </source>
</evidence>
<evidence type="ECO:0000256" key="1">
    <source>
        <dbReference type="ARBA" id="ARBA00004141"/>
    </source>
</evidence>
<dbReference type="PANTHER" id="PTHR12308">
    <property type="entry name" value="ANOCTAMIN"/>
    <property type="match status" value="1"/>
</dbReference>
<evidence type="ECO:0000256" key="4">
    <source>
        <dbReference type="ARBA" id="ARBA00023136"/>
    </source>
</evidence>
<organism evidence="7 8">
    <name type="scientific">Symbiodinium natans</name>
    <dbReference type="NCBI Taxonomy" id="878477"/>
    <lineage>
        <taxon>Eukaryota</taxon>
        <taxon>Sar</taxon>
        <taxon>Alveolata</taxon>
        <taxon>Dinophyceae</taxon>
        <taxon>Suessiales</taxon>
        <taxon>Symbiodiniaceae</taxon>
        <taxon>Symbiodinium</taxon>
    </lineage>
</organism>
<feature type="transmembrane region" description="Helical" evidence="5">
    <location>
        <begin position="362"/>
        <end position="382"/>
    </location>
</feature>
<dbReference type="AlphaFoldDB" id="A0A812TF32"/>
<dbReference type="PANTHER" id="PTHR12308:SF73">
    <property type="entry name" value="ANOCTAMIN"/>
    <property type="match status" value="1"/>
</dbReference>
<dbReference type="Proteomes" id="UP000604046">
    <property type="component" value="Unassembled WGS sequence"/>
</dbReference>
<evidence type="ECO:0000256" key="3">
    <source>
        <dbReference type="ARBA" id="ARBA00022989"/>
    </source>
</evidence>
<evidence type="ECO:0000256" key="5">
    <source>
        <dbReference type="SAM" id="Phobius"/>
    </source>
</evidence>
<proteinExistence type="predicted"/>
<comment type="subcellular location">
    <subcellularLocation>
        <location evidence="1">Membrane</location>
        <topology evidence="1">Multi-pass membrane protein</topology>
    </subcellularLocation>
</comment>
<keyword evidence="3 5" id="KW-1133">Transmembrane helix</keyword>
<reference evidence="7" key="1">
    <citation type="submission" date="2021-02" db="EMBL/GenBank/DDBJ databases">
        <authorList>
            <person name="Dougan E. K."/>
            <person name="Rhodes N."/>
            <person name="Thang M."/>
            <person name="Chan C."/>
        </authorList>
    </citation>
    <scope>NUCLEOTIDE SEQUENCE</scope>
</reference>
<dbReference type="GO" id="GO:0016020">
    <property type="term" value="C:membrane"/>
    <property type="evidence" value="ECO:0007669"/>
    <property type="project" value="UniProtKB-SubCell"/>
</dbReference>
<comment type="caution">
    <text evidence="7">The sequence shown here is derived from an EMBL/GenBank/DDBJ whole genome shotgun (WGS) entry which is preliminary data.</text>
</comment>
<keyword evidence="4 5" id="KW-0472">Membrane</keyword>
<keyword evidence="8" id="KW-1185">Reference proteome</keyword>
<feature type="transmembrane region" description="Helical" evidence="5">
    <location>
        <begin position="292"/>
        <end position="321"/>
    </location>
</feature>
<accession>A0A812TF32</accession>
<dbReference type="GO" id="GO:0005254">
    <property type="term" value="F:chloride channel activity"/>
    <property type="evidence" value="ECO:0007669"/>
    <property type="project" value="TreeGrafter"/>
</dbReference>
<keyword evidence="2 5" id="KW-0812">Transmembrane</keyword>
<sequence>MQVSLFYSKAYSPLDATEEVWSWNIMRHVRPADAPEGPASTRPMPGMEALRAPVSAKLFACARMTLVRLLCLALAAGSIAVAVGICDFVLIRQDYFKFTMLRYNFAQDLIGLMIAAEIVVFNGILKRASMVLTRLEKHRNRIEFVRAHYLKALCLQFINSCASLFYIAFYPDRWRLSLAAHFSCTYYADSWWNQWGSTCAMARLNKQLAAILFGLCLKAAVGQLALRLLSRRAVKTASEKTQRDLPDTSRRGGARLVAYLDEVMATPRWGHPEADFNIAGFCCFGRSCEQAIVIGLLLLFAIASPWSGLLAFVFLNFCFWADRRLPDRESMPWRAGMPPCPELDFSAAGDWLLFNASRAMSWLAVPVFAALLVWPAQLGSGWLCATLLGRDGSWQGSDLGPFGFYAVVLFLARWLPGLMVRYAPPASRLRIAEARLSRAVLKARHDLRGVSTARSTRPWRGPLGSDFRVRTPHQWEQLTAKFSCS</sequence>
<evidence type="ECO:0000313" key="7">
    <source>
        <dbReference type="EMBL" id="CAE7520747.1"/>
    </source>
</evidence>
<gene>
    <name evidence="7" type="ORF">SNAT2548_LOCUS29144</name>
</gene>
<feature type="domain" description="Anoctamin transmembrane" evidence="6">
    <location>
        <begin position="61"/>
        <end position="314"/>
    </location>
</feature>
<evidence type="ECO:0000313" key="8">
    <source>
        <dbReference type="Proteomes" id="UP000604046"/>
    </source>
</evidence>
<dbReference type="InterPro" id="IPR049452">
    <property type="entry name" value="Anoctamin_TM"/>
</dbReference>
<feature type="transmembrane region" description="Helical" evidence="5">
    <location>
        <begin position="66"/>
        <end position="90"/>
    </location>
</feature>
<dbReference type="InterPro" id="IPR007632">
    <property type="entry name" value="Anoctamin"/>
</dbReference>
<name>A0A812TF32_9DINO</name>
<feature type="transmembrane region" description="Helical" evidence="5">
    <location>
        <begin position="149"/>
        <end position="169"/>
    </location>
</feature>
<evidence type="ECO:0000259" key="6">
    <source>
        <dbReference type="Pfam" id="PF04547"/>
    </source>
</evidence>